<feature type="region of interest" description="Disordered" evidence="1">
    <location>
        <begin position="1"/>
        <end position="73"/>
    </location>
</feature>
<feature type="compositionally biased region" description="Low complexity" evidence="1">
    <location>
        <begin position="49"/>
        <end position="66"/>
    </location>
</feature>
<evidence type="ECO:0000256" key="1">
    <source>
        <dbReference type="SAM" id="MobiDB-lite"/>
    </source>
</evidence>
<sequence length="130" mass="14493">MGTDLRQRFGMSFSDRIWENTPEEPSTPLVAPPDPSSPHTPRSIQPACTSTPGSAFSTSSASTTISDFAPPTPDVSGQWYIDNMDSLDDKVIESQTACDVLPVSKLNRQPGRRLQWMGRILMEALRWRRQ</sequence>
<dbReference type="Proteomes" id="UP001221413">
    <property type="component" value="Unassembled WGS sequence"/>
</dbReference>
<keyword evidence="3" id="KW-1185">Reference proteome</keyword>
<reference evidence="2" key="1">
    <citation type="submission" date="2023-01" db="EMBL/GenBank/DDBJ databases">
        <title>The chitinases involved in constricting ring structure development in the nematode-trapping fungus Drechslerella dactyloides.</title>
        <authorList>
            <person name="Wang R."/>
            <person name="Zhang L."/>
            <person name="Tang P."/>
            <person name="Li S."/>
            <person name="Liang L."/>
        </authorList>
    </citation>
    <scope>NUCLEOTIDE SEQUENCE</scope>
    <source>
        <strain evidence="2">YMF1.00031</strain>
    </source>
</reference>
<gene>
    <name evidence="2" type="ORF">Dda_6367</name>
</gene>
<dbReference type="AlphaFoldDB" id="A0AAD6IXQ1"/>
<comment type="caution">
    <text evidence="2">The sequence shown here is derived from an EMBL/GenBank/DDBJ whole genome shotgun (WGS) entry which is preliminary data.</text>
</comment>
<name>A0AAD6IXQ1_DREDA</name>
<organism evidence="2 3">
    <name type="scientific">Drechslerella dactyloides</name>
    <name type="common">Nematode-trapping fungus</name>
    <name type="synonym">Arthrobotrys dactyloides</name>
    <dbReference type="NCBI Taxonomy" id="74499"/>
    <lineage>
        <taxon>Eukaryota</taxon>
        <taxon>Fungi</taxon>
        <taxon>Dikarya</taxon>
        <taxon>Ascomycota</taxon>
        <taxon>Pezizomycotina</taxon>
        <taxon>Orbiliomycetes</taxon>
        <taxon>Orbiliales</taxon>
        <taxon>Orbiliaceae</taxon>
        <taxon>Drechslerella</taxon>
    </lineage>
</organism>
<feature type="compositionally biased region" description="Polar residues" evidence="1">
    <location>
        <begin position="39"/>
        <end position="48"/>
    </location>
</feature>
<evidence type="ECO:0000313" key="3">
    <source>
        <dbReference type="Proteomes" id="UP001221413"/>
    </source>
</evidence>
<accession>A0AAD6IXQ1</accession>
<proteinExistence type="predicted"/>
<protein>
    <submittedName>
        <fullName evidence="2">Uncharacterized protein</fullName>
    </submittedName>
</protein>
<evidence type="ECO:0000313" key="2">
    <source>
        <dbReference type="EMBL" id="KAJ6258327.1"/>
    </source>
</evidence>
<dbReference type="EMBL" id="JAQGDS010000008">
    <property type="protein sequence ID" value="KAJ6258327.1"/>
    <property type="molecule type" value="Genomic_DNA"/>
</dbReference>